<feature type="domain" description="Calx-beta" evidence="5">
    <location>
        <begin position="82"/>
        <end position="147"/>
    </location>
</feature>
<proteinExistence type="predicted"/>
<name>A0A183AVY7_9TREM</name>
<reference evidence="6 7" key="2">
    <citation type="submission" date="2018-11" db="EMBL/GenBank/DDBJ databases">
        <authorList>
            <consortium name="Pathogen Informatics"/>
        </authorList>
    </citation>
    <scope>NUCLEOTIDE SEQUENCE [LARGE SCALE GENOMIC DNA]</scope>
    <source>
        <strain evidence="6 7">Egypt</strain>
    </source>
</reference>
<evidence type="ECO:0000313" key="6">
    <source>
        <dbReference type="EMBL" id="VDP88089.1"/>
    </source>
</evidence>
<dbReference type="InterPro" id="IPR038081">
    <property type="entry name" value="CalX-like_sf"/>
</dbReference>
<dbReference type="WBParaSite" id="ECPE_0001115601-mRNA-1">
    <property type="protein sequence ID" value="ECPE_0001115601-mRNA-1"/>
    <property type="gene ID" value="ECPE_0001115601"/>
</dbReference>
<accession>A0A183AVY7</accession>
<keyword evidence="3" id="KW-0106">Calcium</keyword>
<feature type="domain" description="Calx-beta" evidence="5">
    <location>
        <begin position="185"/>
        <end position="265"/>
    </location>
</feature>
<protein>
    <submittedName>
        <fullName evidence="8">Cadherin domain-containing protein</fullName>
    </submittedName>
</protein>
<dbReference type="Gene3D" id="2.60.40.2030">
    <property type="match status" value="1"/>
</dbReference>
<organism evidence="8">
    <name type="scientific">Echinostoma caproni</name>
    <dbReference type="NCBI Taxonomy" id="27848"/>
    <lineage>
        <taxon>Eukaryota</taxon>
        <taxon>Metazoa</taxon>
        <taxon>Spiralia</taxon>
        <taxon>Lophotrochozoa</taxon>
        <taxon>Platyhelminthes</taxon>
        <taxon>Trematoda</taxon>
        <taxon>Digenea</taxon>
        <taxon>Plagiorchiida</taxon>
        <taxon>Echinostomata</taxon>
        <taxon>Echinostomatoidea</taxon>
        <taxon>Echinostomatidae</taxon>
        <taxon>Echinostoma</taxon>
    </lineage>
</organism>
<dbReference type="AlphaFoldDB" id="A0A183AVY7"/>
<reference evidence="8" key="1">
    <citation type="submission" date="2016-06" db="UniProtKB">
        <authorList>
            <consortium name="WormBaseParasite"/>
        </authorList>
    </citation>
    <scope>IDENTIFICATION</scope>
</reference>
<dbReference type="SUPFAM" id="SSF141072">
    <property type="entry name" value="CalX-like"/>
    <property type="match status" value="2"/>
</dbReference>
<dbReference type="EMBL" id="UZAN01050245">
    <property type="protein sequence ID" value="VDP88089.1"/>
    <property type="molecule type" value="Genomic_DNA"/>
</dbReference>
<feature type="compositionally biased region" description="Basic and acidic residues" evidence="4">
    <location>
        <begin position="1"/>
        <end position="31"/>
    </location>
</feature>
<dbReference type="Proteomes" id="UP000272942">
    <property type="component" value="Unassembled WGS sequence"/>
</dbReference>
<keyword evidence="1" id="KW-0732">Signal</keyword>
<dbReference type="Pfam" id="PF03160">
    <property type="entry name" value="Calx-beta"/>
    <property type="match status" value="2"/>
</dbReference>
<dbReference type="GO" id="GO:0016020">
    <property type="term" value="C:membrane"/>
    <property type="evidence" value="ECO:0007669"/>
    <property type="project" value="InterPro"/>
</dbReference>
<dbReference type="InterPro" id="IPR003644">
    <property type="entry name" value="Calx_beta"/>
</dbReference>
<keyword evidence="2" id="KW-0677">Repeat</keyword>
<feature type="region of interest" description="Disordered" evidence="4">
    <location>
        <begin position="1"/>
        <end position="80"/>
    </location>
</feature>
<keyword evidence="7" id="KW-1185">Reference proteome</keyword>
<evidence type="ECO:0000313" key="7">
    <source>
        <dbReference type="Proteomes" id="UP000272942"/>
    </source>
</evidence>
<evidence type="ECO:0000256" key="1">
    <source>
        <dbReference type="ARBA" id="ARBA00022729"/>
    </source>
</evidence>
<sequence>MRERHPTNEDHIPETKEQAEDFENRSRKNDTNDPGIASSADGHRRGTSSIDAPVLVENRLSVPNSRRPSRSPTTEARSATLANGTFIAGYEIRPGLAKPGIHYENVNGGVLRFTGEEVEQHITIQLNDERQIQTITEPIDFHVILLNAPTPEMFVSGSDGADYAKLNIALPGTPSVLRVQLLPHDAADYFEMQASRFYVDPNTSTIPITVLRQGVCHATSQVRIMTRDGTAKQRIDEKEARDYEPINEILVFKPGETCKTVVVEVDPNKQVS</sequence>
<gene>
    <name evidence="6" type="ORF">ECPE_LOCUS11122</name>
</gene>
<evidence type="ECO:0000256" key="2">
    <source>
        <dbReference type="ARBA" id="ARBA00022737"/>
    </source>
</evidence>
<evidence type="ECO:0000256" key="4">
    <source>
        <dbReference type="SAM" id="MobiDB-lite"/>
    </source>
</evidence>
<dbReference type="OrthoDB" id="6436887at2759"/>
<evidence type="ECO:0000256" key="3">
    <source>
        <dbReference type="ARBA" id="ARBA00022837"/>
    </source>
</evidence>
<dbReference type="GO" id="GO:0007154">
    <property type="term" value="P:cell communication"/>
    <property type="evidence" value="ECO:0007669"/>
    <property type="project" value="InterPro"/>
</dbReference>
<feature type="compositionally biased region" description="Low complexity" evidence="4">
    <location>
        <begin position="63"/>
        <end position="72"/>
    </location>
</feature>
<evidence type="ECO:0000313" key="8">
    <source>
        <dbReference type="WBParaSite" id="ECPE_0001115601-mRNA-1"/>
    </source>
</evidence>
<evidence type="ECO:0000259" key="5">
    <source>
        <dbReference type="Pfam" id="PF03160"/>
    </source>
</evidence>